<feature type="region of interest" description="Disordered" evidence="1">
    <location>
        <begin position="52"/>
        <end position="84"/>
    </location>
</feature>
<name>A0A1Y5RKM0_9RHOB</name>
<accession>A0A1Y5RKM0</accession>
<keyword evidence="3" id="KW-1185">Reference proteome</keyword>
<dbReference type="RefSeq" id="WP_085877359.1">
    <property type="nucleotide sequence ID" value="NZ_FWFZ01000001.1"/>
</dbReference>
<evidence type="ECO:0000313" key="2">
    <source>
        <dbReference type="EMBL" id="SLN19497.1"/>
    </source>
</evidence>
<gene>
    <name evidence="2" type="ORF">ROA7023_00457</name>
</gene>
<organism evidence="2 3">
    <name type="scientific">Roseisalinus antarcticus</name>
    <dbReference type="NCBI Taxonomy" id="254357"/>
    <lineage>
        <taxon>Bacteria</taxon>
        <taxon>Pseudomonadati</taxon>
        <taxon>Pseudomonadota</taxon>
        <taxon>Alphaproteobacteria</taxon>
        <taxon>Rhodobacterales</taxon>
        <taxon>Roseobacteraceae</taxon>
        <taxon>Roseisalinus</taxon>
    </lineage>
</organism>
<evidence type="ECO:0008006" key="4">
    <source>
        <dbReference type="Google" id="ProtNLM"/>
    </source>
</evidence>
<dbReference type="OrthoDB" id="5936191at2"/>
<dbReference type="Proteomes" id="UP000193900">
    <property type="component" value="Unassembled WGS sequence"/>
</dbReference>
<sequence length="263" mass="28227">MSVLRPHPGTRGAIRAILWLQVGLAVVLLGSELIRVLPQIVWPSAAPELTAPLAPGDQTRRYRPAELPARDAPPGSRPVPVTTDMPSRLLFEPATWEGRETLTLTGTIAPGDAERLSDYLDGRTAPELVFLNSPGGSVGDALSIGRSLREMEAETRMSQADICLSACPYMLAAGVRRQVAEGAMVGVHQHFFGENIALPAFLAVEDIQRGQGEVMAYLAEMGIDPLLMQPALVTPPDEIYLLTAEELSRYGLVTPADGAEPDT</sequence>
<dbReference type="AlphaFoldDB" id="A0A1Y5RKM0"/>
<reference evidence="2 3" key="1">
    <citation type="submission" date="2017-03" db="EMBL/GenBank/DDBJ databases">
        <authorList>
            <person name="Afonso C.L."/>
            <person name="Miller P.J."/>
            <person name="Scott M.A."/>
            <person name="Spackman E."/>
            <person name="Goraichik I."/>
            <person name="Dimitrov K.M."/>
            <person name="Suarez D.L."/>
            <person name="Swayne D.E."/>
        </authorList>
    </citation>
    <scope>NUCLEOTIDE SEQUENCE [LARGE SCALE GENOMIC DNA]</scope>
    <source>
        <strain evidence="2 3">CECT 7023</strain>
    </source>
</reference>
<evidence type="ECO:0000313" key="3">
    <source>
        <dbReference type="Proteomes" id="UP000193900"/>
    </source>
</evidence>
<dbReference type="EMBL" id="FWFZ01000001">
    <property type="protein sequence ID" value="SLN19497.1"/>
    <property type="molecule type" value="Genomic_DNA"/>
</dbReference>
<dbReference type="InterPro" id="IPR029045">
    <property type="entry name" value="ClpP/crotonase-like_dom_sf"/>
</dbReference>
<proteinExistence type="predicted"/>
<evidence type="ECO:0000256" key="1">
    <source>
        <dbReference type="SAM" id="MobiDB-lite"/>
    </source>
</evidence>
<protein>
    <recommendedName>
        <fullName evidence="4">Clp protease</fullName>
    </recommendedName>
</protein>
<dbReference type="Gene3D" id="3.90.226.10">
    <property type="entry name" value="2-enoyl-CoA Hydratase, Chain A, domain 1"/>
    <property type="match status" value="1"/>
</dbReference>
<dbReference type="SUPFAM" id="SSF52096">
    <property type="entry name" value="ClpP/crotonase"/>
    <property type="match status" value="1"/>
</dbReference>